<evidence type="ECO:0000313" key="6">
    <source>
        <dbReference type="Proteomes" id="UP000276301"/>
    </source>
</evidence>
<feature type="domain" description="UPF0029" evidence="4">
    <location>
        <begin position="263"/>
        <end position="316"/>
    </location>
</feature>
<accession>A0A498CKA8</accession>
<evidence type="ECO:0000259" key="3">
    <source>
        <dbReference type="Pfam" id="PF01205"/>
    </source>
</evidence>
<dbReference type="InterPro" id="IPR001498">
    <property type="entry name" value="Impact_N"/>
</dbReference>
<comment type="caution">
    <text evidence="5">The sequence shown here is derived from an EMBL/GenBank/DDBJ whole genome shotgun (WGS) entry which is preliminary data.</text>
</comment>
<dbReference type="InterPro" id="IPR023582">
    <property type="entry name" value="Impact"/>
</dbReference>
<dbReference type="SUPFAM" id="SSF54980">
    <property type="entry name" value="EF-G C-terminal domain-like"/>
    <property type="match status" value="1"/>
</dbReference>
<dbReference type="Gene3D" id="3.30.230.30">
    <property type="entry name" value="Impact, N-terminal domain"/>
    <property type="match status" value="1"/>
</dbReference>
<dbReference type="Pfam" id="PF09186">
    <property type="entry name" value="DUF1949"/>
    <property type="match status" value="1"/>
</dbReference>
<dbReference type="InterPro" id="IPR020569">
    <property type="entry name" value="UPF0029_Impact_CS"/>
</dbReference>
<evidence type="ECO:0000313" key="5">
    <source>
        <dbReference type="EMBL" id="RLL09110.1"/>
    </source>
</evidence>
<dbReference type="Proteomes" id="UP000276301">
    <property type="component" value="Unassembled WGS sequence"/>
</dbReference>
<evidence type="ECO:0000256" key="1">
    <source>
        <dbReference type="ARBA" id="ARBA00007665"/>
    </source>
</evidence>
<protein>
    <submittedName>
        <fullName evidence="5">DUF1949 domain-containing protein</fullName>
    </submittedName>
</protein>
<comment type="similarity">
    <text evidence="1">Belongs to the IMPACT family.</text>
</comment>
<feature type="domain" description="Impact N-terminal" evidence="3">
    <location>
        <begin position="143"/>
        <end position="246"/>
    </location>
</feature>
<reference evidence="5 6" key="1">
    <citation type="submission" date="2018-10" db="EMBL/GenBank/DDBJ databases">
        <title>Anaerotruncus faecis sp. nov., isolated from human feces.</title>
        <authorList>
            <person name="Wang Y.-J."/>
        </authorList>
    </citation>
    <scope>NUCLEOTIDE SEQUENCE [LARGE SCALE GENOMIC DNA]</scope>
    <source>
        <strain evidence="5 6">22A2-44</strain>
    </source>
</reference>
<dbReference type="InterPro" id="IPR036956">
    <property type="entry name" value="Impact_N_sf"/>
</dbReference>
<dbReference type="InterPro" id="IPR015269">
    <property type="entry name" value="UPF0029_Impact_C"/>
</dbReference>
<dbReference type="PANTHER" id="PTHR16301:SF20">
    <property type="entry name" value="IMPACT FAMILY MEMBER YIGZ"/>
    <property type="match status" value="1"/>
</dbReference>
<name>A0A498CKA8_9FIRM</name>
<keyword evidence="6" id="KW-1185">Reference proteome</keyword>
<proteinExistence type="inferred from homology"/>
<dbReference type="EMBL" id="RCHT01000022">
    <property type="protein sequence ID" value="RLL09110.1"/>
    <property type="molecule type" value="Genomic_DNA"/>
</dbReference>
<evidence type="ECO:0000256" key="2">
    <source>
        <dbReference type="SAM" id="MobiDB-lite"/>
    </source>
</evidence>
<gene>
    <name evidence="5" type="ORF">D4A47_10570</name>
</gene>
<dbReference type="GO" id="GO:0006446">
    <property type="term" value="P:regulation of translational initiation"/>
    <property type="evidence" value="ECO:0007669"/>
    <property type="project" value="TreeGrafter"/>
</dbReference>
<dbReference type="AlphaFoldDB" id="A0A498CKA8"/>
<feature type="compositionally biased region" description="Low complexity" evidence="2">
    <location>
        <begin position="13"/>
        <end position="33"/>
    </location>
</feature>
<sequence>MDVSGGGILKGGELCALPSSSEPPLSALLPPTSWARKKSARPPGRVPAISAAEGGSSEAPRRGAKKPSVPWAGYQRRSSAGRPSAGHASGTRPAGRRSAANPKPPPVGHRQLCRSPSGKPERSPPVDEYTTIKAFANDEFTERRSRFIGHVKPAASEAEAAAFIAECRDKYWDASHNVYAYILRDGQTRRYSDDGEPQGTGGVPVLEVLQREGLTDLVCVVTRYFGGVLLGAGGLVRAYSHGAKLAVDAAERMTMSECTELALEFGYDLYGKISYLLPQFHAQTTFSDFGAVVRLQVLVKDCFVPSFEKALAEGTSALVTPRAVDRRYACIPE</sequence>
<dbReference type="PROSITE" id="PS00910">
    <property type="entry name" value="UPF0029"/>
    <property type="match status" value="1"/>
</dbReference>
<dbReference type="Gene3D" id="3.30.70.240">
    <property type="match status" value="1"/>
</dbReference>
<evidence type="ECO:0000259" key="4">
    <source>
        <dbReference type="Pfam" id="PF09186"/>
    </source>
</evidence>
<feature type="region of interest" description="Disordered" evidence="2">
    <location>
        <begin position="1"/>
        <end position="129"/>
    </location>
</feature>
<dbReference type="GO" id="GO:0005737">
    <property type="term" value="C:cytoplasm"/>
    <property type="evidence" value="ECO:0007669"/>
    <property type="project" value="TreeGrafter"/>
</dbReference>
<dbReference type="Pfam" id="PF01205">
    <property type="entry name" value="Impact_N"/>
    <property type="match status" value="1"/>
</dbReference>
<dbReference type="InterPro" id="IPR035647">
    <property type="entry name" value="EFG_III/V"/>
</dbReference>
<dbReference type="InterPro" id="IPR020568">
    <property type="entry name" value="Ribosomal_Su5_D2-typ_SF"/>
</dbReference>
<feature type="compositionally biased region" description="Gly residues" evidence="2">
    <location>
        <begin position="1"/>
        <end position="10"/>
    </location>
</feature>
<dbReference type="PANTHER" id="PTHR16301">
    <property type="entry name" value="IMPACT-RELATED"/>
    <property type="match status" value="1"/>
</dbReference>
<dbReference type="SUPFAM" id="SSF54211">
    <property type="entry name" value="Ribosomal protein S5 domain 2-like"/>
    <property type="match status" value="1"/>
</dbReference>
<organism evidence="5 6">
    <name type="scientific">Anaerotruncus massiliensis</name>
    <name type="common">ex Liu et al. 2021</name>
    <dbReference type="NCBI Taxonomy" id="2321404"/>
    <lineage>
        <taxon>Bacteria</taxon>
        <taxon>Bacillati</taxon>
        <taxon>Bacillota</taxon>
        <taxon>Clostridia</taxon>
        <taxon>Eubacteriales</taxon>
        <taxon>Oscillospiraceae</taxon>
        <taxon>Anaerotruncus</taxon>
    </lineage>
</organism>